<dbReference type="AlphaFoldDB" id="A0A4U1GEJ8"/>
<accession>A0A4U1GEJ8</accession>
<evidence type="ECO:0000259" key="6">
    <source>
        <dbReference type="Pfam" id="PF08281"/>
    </source>
</evidence>
<dbReference type="EMBL" id="SWDX01000003">
    <property type="protein sequence ID" value="TKC62521.1"/>
    <property type="molecule type" value="Genomic_DNA"/>
</dbReference>
<dbReference type="Proteomes" id="UP000309594">
    <property type="component" value="Unassembled WGS sequence"/>
</dbReference>
<dbReference type="InterPro" id="IPR013325">
    <property type="entry name" value="RNA_pol_sigma_r2"/>
</dbReference>
<dbReference type="GO" id="GO:0006352">
    <property type="term" value="P:DNA-templated transcription initiation"/>
    <property type="evidence" value="ECO:0007669"/>
    <property type="project" value="InterPro"/>
</dbReference>
<feature type="domain" description="RNA polymerase sigma factor 70 region 4 type 2" evidence="6">
    <location>
        <begin position="128"/>
        <end position="176"/>
    </location>
</feature>
<dbReference type="InterPro" id="IPR013324">
    <property type="entry name" value="RNA_pol_sigma_r3/r4-like"/>
</dbReference>
<proteinExistence type="inferred from homology"/>
<evidence type="ECO:0000313" key="8">
    <source>
        <dbReference type="Proteomes" id="UP000309594"/>
    </source>
</evidence>
<dbReference type="Gene3D" id="1.10.1740.10">
    <property type="match status" value="1"/>
</dbReference>
<dbReference type="InterPro" id="IPR014327">
    <property type="entry name" value="RNA_pol_sigma70_bacteroid"/>
</dbReference>
<reference evidence="7 8" key="1">
    <citation type="submission" date="2019-04" db="EMBL/GenBank/DDBJ databases">
        <title>Pedobacter sp. RP-1-16 sp. nov., isolated from Arctic soil.</title>
        <authorList>
            <person name="Dahal R.H."/>
            <person name="Kim D.-U."/>
        </authorList>
    </citation>
    <scope>NUCLEOTIDE SEQUENCE [LARGE SCALE GENOMIC DNA]</scope>
    <source>
        <strain evidence="7 8">RP-1-16</strain>
    </source>
</reference>
<dbReference type="RefSeq" id="WP_136880100.1">
    <property type="nucleotide sequence ID" value="NZ_SWDX01000003.1"/>
</dbReference>
<evidence type="ECO:0000313" key="7">
    <source>
        <dbReference type="EMBL" id="TKC62521.1"/>
    </source>
</evidence>
<keyword evidence="3" id="KW-0731">Sigma factor</keyword>
<dbReference type="InterPro" id="IPR014284">
    <property type="entry name" value="RNA_pol_sigma-70_dom"/>
</dbReference>
<evidence type="ECO:0000259" key="5">
    <source>
        <dbReference type="Pfam" id="PF04542"/>
    </source>
</evidence>
<dbReference type="Gene3D" id="1.10.10.10">
    <property type="entry name" value="Winged helix-like DNA-binding domain superfamily/Winged helix DNA-binding domain"/>
    <property type="match status" value="1"/>
</dbReference>
<evidence type="ECO:0000256" key="1">
    <source>
        <dbReference type="ARBA" id="ARBA00010641"/>
    </source>
</evidence>
<comment type="caution">
    <text evidence="7">The sequence shown here is derived from an EMBL/GenBank/DDBJ whole genome shotgun (WGS) entry which is preliminary data.</text>
</comment>
<name>A0A4U1GEJ8_9SPHI</name>
<dbReference type="InterPro" id="IPR013249">
    <property type="entry name" value="RNA_pol_sigma70_r4_t2"/>
</dbReference>
<gene>
    <name evidence="7" type="ORF">FBD94_09920</name>
</gene>
<dbReference type="GO" id="GO:0016987">
    <property type="term" value="F:sigma factor activity"/>
    <property type="evidence" value="ECO:0007669"/>
    <property type="project" value="UniProtKB-KW"/>
</dbReference>
<keyword evidence="2" id="KW-0805">Transcription regulation</keyword>
<dbReference type="InterPro" id="IPR007627">
    <property type="entry name" value="RNA_pol_sigma70_r2"/>
</dbReference>
<evidence type="ECO:0000256" key="3">
    <source>
        <dbReference type="ARBA" id="ARBA00023082"/>
    </source>
</evidence>
<feature type="domain" description="RNA polymerase sigma-70 region 2" evidence="5">
    <location>
        <begin position="29"/>
        <end position="95"/>
    </location>
</feature>
<dbReference type="SUPFAM" id="SSF88659">
    <property type="entry name" value="Sigma3 and sigma4 domains of RNA polymerase sigma factors"/>
    <property type="match status" value="1"/>
</dbReference>
<dbReference type="Pfam" id="PF04542">
    <property type="entry name" value="Sigma70_r2"/>
    <property type="match status" value="1"/>
</dbReference>
<sequence length="191" mass="22126">MCDYSRFSDVELIALLQSDGDFNGAFTVIYDHYFPPLVLHAGKMLGDMDLAKDVVQEIFTKLFYQRAETDINTSLKSYLHTAVRHVVFDHLKQAKVEMNYAEDFFIYAKDSGELADEQVCLKELTKVIESEIEKMPFKMREIFKLSRKQYFSQKKIAKLLGLSQSNVSNQIQRAIKILRNNPIILRTQSTI</sequence>
<organism evidence="7 8">
    <name type="scientific">Pedobacter hiemivivus</name>
    <dbReference type="NCBI Taxonomy" id="2530454"/>
    <lineage>
        <taxon>Bacteria</taxon>
        <taxon>Pseudomonadati</taxon>
        <taxon>Bacteroidota</taxon>
        <taxon>Sphingobacteriia</taxon>
        <taxon>Sphingobacteriales</taxon>
        <taxon>Sphingobacteriaceae</taxon>
        <taxon>Pedobacter</taxon>
    </lineage>
</organism>
<dbReference type="SUPFAM" id="SSF88946">
    <property type="entry name" value="Sigma2 domain of RNA polymerase sigma factors"/>
    <property type="match status" value="1"/>
</dbReference>
<dbReference type="PANTHER" id="PTHR43133:SF46">
    <property type="entry name" value="RNA POLYMERASE SIGMA-70 FACTOR ECF SUBFAMILY"/>
    <property type="match status" value="1"/>
</dbReference>
<dbReference type="NCBIfam" id="TIGR02985">
    <property type="entry name" value="Sig70_bacteroi1"/>
    <property type="match status" value="1"/>
</dbReference>
<dbReference type="GO" id="GO:0003677">
    <property type="term" value="F:DNA binding"/>
    <property type="evidence" value="ECO:0007669"/>
    <property type="project" value="InterPro"/>
</dbReference>
<protein>
    <submittedName>
        <fullName evidence="7">RNA polymerase sigma-70 factor</fullName>
    </submittedName>
</protein>
<dbReference type="InterPro" id="IPR039425">
    <property type="entry name" value="RNA_pol_sigma-70-like"/>
</dbReference>
<dbReference type="Pfam" id="PF08281">
    <property type="entry name" value="Sigma70_r4_2"/>
    <property type="match status" value="1"/>
</dbReference>
<comment type="similarity">
    <text evidence="1">Belongs to the sigma-70 factor family. ECF subfamily.</text>
</comment>
<evidence type="ECO:0000256" key="2">
    <source>
        <dbReference type="ARBA" id="ARBA00023015"/>
    </source>
</evidence>
<dbReference type="PANTHER" id="PTHR43133">
    <property type="entry name" value="RNA POLYMERASE ECF-TYPE SIGMA FACTO"/>
    <property type="match status" value="1"/>
</dbReference>
<keyword evidence="4" id="KW-0804">Transcription</keyword>
<evidence type="ECO:0000256" key="4">
    <source>
        <dbReference type="ARBA" id="ARBA00023163"/>
    </source>
</evidence>
<dbReference type="NCBIfam" id="TIGR02937">
    <property type="entry name" value="sigma70-ECF"/>
    <property type="match status" value="1"/>
</dbReference>
<dbReference type="InterPro" id="IPR036388">
    <property type="entry name" value="WH-like_DNA-bd_sf"/>
</dbReference>